<proteinExistence type="inferred from homology"/>
<evidence type="ECO:0000256" key="1">
    <source>
        <dbReference type="ARBA" id="ARBA00022527"/>
    </source>
</evidence>
<reference evidence="12" key="1">
    <citation type="submission" date="2016-06" db="UniProtKB">
        <authorList>
            <consortium name="WormBaseParasite"/>
        </authorList>
    </citation>
    <scope>IDENTIFICATION</scope>
</reference>
<keyword evidence="4" id="KW-0418">Kinase</keyword>
<feature type="binding site" evidence="7">
    <location>
        <position position="706"/>
    </location>
    <ligand>
        <name>ATP</name>
        <dbReference type="ChEBI" id="CHEBI:30616"/>
    </ligand>
</feature>
<keyword evidence="11" id="KW-1185">Reference proteome</keyword>
<evidence type="ECO:0000256" key="2">
    <source>
        <dbReference type="ARBA" id="ARBA00022679"/>
    </source>
</evidence>
<dbReference type="PANTHER" id="PTHR45646">
    <property type="entry name" value="SERINE/THREONINE-PROTEIN KINASE DOA-RELATED"/>
    <property type="match status" value="1"/>
</dbReference>
<gene>
    <name evidence="10" type="ORF">GPUH_LOCUS11392</name>
</gene>
<comment type="similarity">
    <text evidence="6">Belongs to the protein kinase superfamily. CMGC Ser/Thr protein kinase family. Lammer subfamily.</text>
</comment>
<feature type="region of interest" description="Disordered" evidence="8">
    <location>
        <begin position="300"/>
        <end position="320"/>
    </location>
</feature>
<dbReference type="GO" id="GO:0005524">
    <property type="term" value="F:ATP binding"/>
    <property type="evidence" value="ECO:0007669"/>
    <property type="project" value="UniProtKB-UniRule"/>
</dbReference>
<evidence type="ECO:0000256" key="4">
    <source>
        <dbReference type="ARBA" id="ARBA00022777"/>
    </source>
</evidence>
<dbReference type="SUPFAM" id="SSF56112">
    <property type="entry name" value="Protein kinase-like (PK-like)"/>
    <property type="match status" value="1"/>
</dbReference>
<dbReference type="InterPro" id="IPR011009">
    <property type="entry name" value="Kinase-like_dom_sf"/>
</dbReference>
<dbReference type="InterPro" id="IPR051175">
    <property type="entry name" value="CLK_kinases"/>
</dbReference>
<dbReference type="WBParaSite" id="GPUH_0001140601-mRNA-1">
    <property type="protein sequence ID" value="GPUH_0001140601-mRNA-1"/>
    <property type="gene ID" value="GPUH_0001140601"/>
</dbReference>
<evidence type="ECO:0000313" key="11">
    <source>
        <dbReference type="Proteomes" id="UP000271098"/>
    </source>
</evidence>
<protein>
    <submittedName>
        <fullName evidence="12">Protein kinase domain-containing protein</fullName>
    </submittedName>
</protein>
<keyword evidence="1" id="KW-0723">Serine/threonine-protein kinase</keyword>
<keyword evidence="5 7" id="KW-0067">ATP-binding</keyword>
<dbReference type="GO" id="GO:0005634">
    <property type="term" value="C:nucleus"/>
    <property type="evidence" value="ECO:0007669"/>
    <property type="project" value="TreeGrafter"/>
</dbReference>
<feature type="compositionally biased region" description="Polar residues" evidence="8">
    <location>
        <begin position="306"/>
        <end position="316"/>
    </location>
</feature>
<dbReference type="GO" id="GO:0043484">
    <property type="term" value="P:regulation of RNA splicing"/>
    <property type="evidence" value="ECO:0007669"/>
    <property type="project" value="TreeGrafter"/>
</dbReference>
<keyword evidence="2" id="KW-0808">Transferase</keyword>
<evidence type="ECO:0000313" key="12">
    <source>
        <dbReference type="WBParaSite" id="GPUH_0001140601-mRNA-1"/>
    </source>
</evidence>
<evidence type="ECO:0000313" key="10">
    <source>
        <dbReference type="EMBL" id="VDN18716.1"/>
    </source>
</evidence>
<name>A0A183DRQ1_9BILA</name>
<dbReference type="GO" id="GO:0004674">
    <property type="term" value="F:protein serine/threonine kinase activity"/>
    <property type="evidence" value="ECO:0007669"/>
    <property type="project" value="UniProtKB-KW"/>
</dbReference>
<dbReference type="Gene3D" id="3.30.200.20">
    <property type="entry name" value="Phosphorylase Kinase, domain 1"/>
    <property type="match status" value="1"/>
</dbReference>
<accession>A0A183DRQ1</accession>
<evidence type="ECO:0000256" key="3">
    <source>
        <dbReference type="ARBA" id="ARBA00022741"/>
    </source>
</evidence>
<dbReference type="InterPro" id="IPR017441">
    <property type="entry name" value="Protein_kinase_ATP_BS"/>
</dbReference>
<dbReference type="InterPro" id="IPR000719">
    <property type="entry name" value="Prot_kinase_dom"/>
</dbReference>
<evidence type="ECO:0000256" key="5">
    <source>
        <dbReference type="ARBA" id="ARBA00022840"/>
    </source>
</evidence>
<reference evidence="10 11" key="2">
    <citation type="submission" date="2018-11" db="EMBL/GenBank/DDBJ databases">
        <authorList>
            <consortium name="Pathogen Informatics"/>
        </authorList>
    </citation>
    <scope>NUCLEOTIDE SEQUENCE [LARGE SCALE GENOMIC DNA]</scope>
</reference>
<evidence type="ECO:0000259" key="9">
    <source>
        <dbReference type="PROSITE" id="PS50011"/>
    </source>
</evidence>
<evidence type="ECO:0000256" key="7">
    <source>
        <dbReference type="PROSITE-ProRule" id="PRU10141"/>
    </source>
</evidence>
<evidence type="ECO:0000256" key="6">
    <source>
        <dbReference type="ARBA" id="ARBA00037966"/>
    </source>
</evidence>
<dbReference type="Proteomes" id="UP000271098">
    <property type="component" value="Unassembled WGS sequence"/>
</dbReference>
<dbReference type="EMBL" id="UYRT01078528">
    <property type="protein sequence ID" value="VDN18716.1"/>
    <property type="molecule type" value="Genomic_DNA"/>
</dbReference>
<dbReference type="PROSITE" id="PS00107">
    <property type="entry name" value="PROTEIN_KINASE_ATP"/>
    <property type="match status" value="1"/>
</dbReference>
<organism evidence="12">
    <name type="scientific">Gongylonema pulchrum</name>
    <dbReference type="NCBI Taxonomy" id="637853"/>
    <lineage>
        <taxon>Eukaryota</taxon>
        <taxon>Metazoa</taxon>
        <taxon>Ecdysozoa</taxon>
        <taxon>Nematoda</taxon>
        <taxon>Chromadorea</taxon>
        <taxon>Rhabditida</taxon>
        <taxon>Spirurina</taxon>
        <taxon>Spiruromorpha</taxon>
        <taxon>Spiruroidea</taxon>
        <taxon>Gongylonematidae</taxon>
        <taxon>Gongylonema</taxon>
    </lineage>
</organism>
<sequence length="737" mass="80138">MNFASFPNEKAMGFTYFPTINNGCVTDLRTLRYCSFMEWWWWKYQSKAANISSFQLPPLAPAKWAPLSSSNSPVITASSSPHPNGFCQRIPLIQQEPRSPPTGQKYLRKSTFAGSVLASAAATTRTPVIRHYYSHRLPQRATLVPSPLQQSSLHAASLFPSPSLSPSVRSNPSPRLISRISNGQVVRPPERYGIGMPRRGFDSIRRMPIVVIPRKRKYKNYVSRRRNTQLLASLRRCASDPVIYRSFNHWEGLTKPFTPLHSTVAPVAPIAEIPEVGSFSDTRIGEAAALRRRIDTAAKTKETVASGKNKTGTGTELQMRRRAEDQRFAAARGAATSQAEISTSCSDDVILEMDKAREGLAEVVLRAPTPPTTSRIRPRNLACRSIVLPRATVVEPAVLKRRLSSGRSRREDVAALRKDFREYVNLASVSDDLDEKLEEERTAEQKAQNTVTAVTAAFSTLAVDPPLTQERGAEAADTSAAAAGGGNGAAAVAAGVAGDTATKSGADEKQGPLSGASKIISPDDCSGPDNGQRKSRKEVPQLTSIALIPPSPTQKQRKPAAATAVSFSQSSLLATLQLPPSVSAKVDRIIANASRKEKERRSNHAPINSVQFYAVQLLLSDRSDRLLPASSSKSHLTAAGQTPSSSATAVVARPVVEDDRDGHLIYKDGDIIQGRYEIVRTLGEGTFGKVVQVKDGAQNGRQFALKVIKNVTKYREAARLEINVLNKLQEKDPNGKL</sequence>
<evidence type="ECO:0000256" key="8">
    <source>
        <dbReference type="SAM" id="MobiDB-lite"/>
    </source>
</evidence>
<feature type="domain" description="Protein kinase" evidence="9">
    <location>
        <begin position="676"/>
        <end position="737"/>
    </location>
</feature>
<keyword evidence="3 7" id="KW-0547">Nucleotide-binding</keyword>
<dbReference type="OrthoDB" id="283111at2759"/>
<feature type="region of interest" description="Disordered" evidence="8">
    <location>
        <begin position="501"/>
        <end position="544"/>
    </location>
</feature>
<dbReference type="PROSITE" id="PS50011">
    <property type="entry name" value="PROTEIN_KINASE_DOM"/>
    <property type="match status" value="1"/>
</dbReference>
<dbReference type="AlphaFoldDB" id="A0A183DRQ1"/>
<dbReference type="PANTHER" id="PTHR45646:SF11">
    <property type="entry name" value="SERINE_THREONINE-PROTEIN KINASE DOA"/>
    <property type="match status" value="1"/>
</dbReference>